<evidence type="ECO:0000256" key="4">
    <source>
        <dbReference type="ARBA" id="ARBA00023136"/>
    </source>
</evidence>
<dbReference type="PANTHER" id="PTHR30566">
    <property type="entry name" value="YNAI-RELATED MECHANOSENSITIVE ION CHANNEL"/>
    <property type="match status" value="1"/>
</dbReference>
<evidence type="ECO:0000256" key="1">
    <source>
        <dbReference type="ARBA" id="ARBA00004370"/>
    </source>
</evidence>
<dbReference type="RefSeq" id="WP_229962541.1">
    <property type="nucleotide sequence ID" value="NZ_JAJJWI010000025.1"/>
</dbReference>
<protein>
    <submittedName>
        <fullName evidence="7">Mechanosensitive ion channel family protein</fullName>
    </submittedName>
</protein>
<dbReference type="Gene3D" id="2.30.30.60">
    <property type="match status" value="1"/>
</dbReference>
<evidence type="ECO:0000256" key="2">
    <source>
        <dbReference type="ARBA" id="ARBA00022692"/>
    </source>
</evidence>
<accession>A0ABW4WX24</accession>
<dbReference type="SUPFAM" id="SSF50182">
    <property type="entry name" value="Sm-like ribonucleoproteins"/>
    <property type="match status" value="1"/>
</dbReference>
<dbReference type="InterPro" id="IPR006685">
    <property type="entry name" value="MscS_channel_2nd"/>
</dbReference>
<dbReference type="EMBL" id="JBHUHV010000020">
    <property type="protein sequence ID" value="MFD2066560.1"/>
    <property type="molecule type" value="Genomic_DNA"/>
</dbReference>
<dbReference type="InterPro" id="IPR010920">
    <property type="entry name" value="LSM_dom_sf"/>
</dbReference>
<dbReference type="InterPro" id="IPR023408">
    <property type="entry name" value="MscS_beta-dom_sf"/>
</dbReference>
<keyword evidence="3 5" id="KW-1133">Transmembrane helix</keyword>
<sequence length="369" mass="41968">MDNIIDYISRFNDFFIGIAIFIAAILLGILVKFLVFKLLDFYNRHTDPQLIRSLTRHLNGPLSLFIPLLFVSMALPAIPFSTGTIFFLRRVAEILNIATFAWVLVQLTNVVLDIVKDKFQVEKPDNYKERKLYTQVQFIKKLAVILIVFVAISLILFSFESVRTLGTGLLTSAGVAGIVVGLAAQRSIANLLAGLQVAFTQPIRLDDVLVVEGEWGRVEEITLTYVVLKIWDSRRLVLPLNYFIEKPFQNWTRTGSDLLGTVFLYTDYSIPLDALRKEFDRILAETDLWDKRVSVLQVTEAKERTLELRLLVSANNSSIAFDLRCLVREKMIKFIQQNYPESLPRTRAEFTGDAVKQLAKISTQNSNGK</sequence>
<evidence type="ECO:0000256" key="3">
    <source>
        <dbReference type="ARBA" id="ARBA00022989"/>
    </source>
</evidence>
<dbReference type="Gene3D" id="1.10.287.1260">
    <property type="match status" value="1"/>
</dbReference>
<dbReference type="Pfam" id="PF00924">
    <property type="entry name" value="MS_channel_2nd"/>
    <property type="match status" value="1"/>
</dbReference>
<organism evidence="7 8">
    <name type="scientific">Pontibacter silvestris</name>
    <dbReference type="NCBI Taxonomy" id="2305183"/>
    <lineage>
        <taxon>Bacteria</taxon>
        <taxon>Pseudomonadati</taxon>
        <taxon>Bacteroidota</taxon>
        <taxon>Cytophagia</taxon>
        <taxon>Cytophagales</taxon>
        <taxon>Hymenobacteraceae</taxon>
        <taxon>Pontibacter</taxon>
    </lineage>
</organism>
<evidence type="ECO:0000313" key="7">
    <source>
        <dbReference type="EMBL" id="MFD2066560.1"/>
    </source>
</evidence>
<reference evidence="8" key="1">
    <citation type="journal article" date="2019" name="Int. J. Syst. Evol. Microbiol.">
        <title>The Global Catalogue of Microorganisms (GCM) 10K type strain sequencing project: providing services to taxonomists for standard genome sequencing and annotation.</title>
        <authorList>
            <consortium name="The Broad Institute Genomics Platform"/>
            <consortium name="The Broad Institute Genome Sequencing Center for Infectious Disease"/>
            <person name="Wu L."/>
            <person name="Ma J."/>
        </authorList>
    </citation>
    <scope>NUCLEOTIDE SEQUENCE [LARGE SCALE GENOMIC DNA]</scope>
    <source>
        <strain evidence="8">JCM 16545</strain>
    </source>
</reference>
<keyword evidence="2 5" id="KW-0812">Transmembrane</keyword>
<feature type="transmembrane region" description="Helical" evidence="5">
    <location>
        <begin position="62"/>
        <end position="88"/>
    </location>
</feature>
<evidence type="ECO:0000259" key="6">
    <source>
        <dbReference type="Pfam" id="PF00924"/>
    </source>
</evidence>
<keyword evidence="8" id="KW-1185">Reference proteome</keyword>
<dbReference type="Proteomes" id="UP001597369">
    <property type="component" value="Unassembled WGS sequence"/>
</dbReference>
<keyword evidence="4 5" id="KW-0472">Membrane</keyword>
<comment type="caution">
    <text evidence="7">The sequence shown here is derived from an EMBL/GenBank/DDBJ whole genome shotgun (WGS) entry which is preliminary data.</text>
</comment>
<feature type="transmembrane region" description="Helical" evidence="5">
    <location>
        <begin position="94"/>
        <end position="115"/>
    </location>
</feature>
<evidence type="ECO:0000256" key="5">
    <source>
        <dbReference type="SAM" id="Phobius"/>
    </source>
</evidence>
<feature type="transmembrane region" description="Helical" evidence="5">
    <location>
        <begin position="14"/>
        <end position="35"/>
    </location>
</feature>
<feature type="domain" description="Mechanosensitive ion channel MscS" evidence="6">
    <location>
        <begin position="187"/>
        <end position="253"/>
    </location>
</feature>
<gene>
    <name evidence="7" type="ORF">ACFSKU_06655</name>
</gene>
<feature type="transmembrane region" description="Helical" evidence="5">
    <location>
        <begin position="165"/>
        <end position="184"/>
    </location>
</feature>
<evidence type="ECO:0000313" key="8">
    <source>
        <dbReference type="Proteomes" id="UP001597369"/>
    </source>
</evidence>
<proteinExistence type="predicted"/>
<feature type="transmembrane region" description="Helical" evidence="5">
    <location>
        <begin position="138"/>
        <end position="159"/>
    </location>
</feature>
<comment type="subcellular location">
    <subcellularLocation>
        <location evidence="1">Membrane</location>
    </subcellularLocation>
</comment>
<name>A0ABW4WX24_9BACT</name>
<dbReference type="PANTHER" id="PTHR30566:SF25">
    <property type="entry name" value="INNER MEMBRANE PROTEIN"/>
    <property type="match status" value="1"/>
</dbReference>